<dbReference type="InterPro" id="IPR003594">
    <property type="entry name" value="HATPase_dom"/>
</dbReference>
<feature type="transmembrane region" description="Helical" evidence="9">
    <location>
        <begin position="112"/>
        <end position="131"/>
    </location>
</feature>
<evidence type="ECO:0000256" key="5">
    <source>
        <dbReference type="ARBA" id="ARBA00022741"/>
    </source>
</evidence>
<keyword evidence="13" id="KW-1185">Reference proteome</keyword>
<dbReference type="PANTHER" id="PTHR24421:SF10">
    <property type="entry name" value="NITRATE_NITRITE SENSOR PROTEIN NARQ"/>
    <property type="match status" value="1"/>
</dbReference>
<accession>A0ABV9VN21</accession>
<evidence type="ECO:0000313" key="12">
    <source>
        <dbReference type="EMBL" id="MFC4997733.1"/>
    </source>
</evidence>
<keyword evidence="7" id="KW-0067">ATP-binding</keyword>
<feature type="transmembrane region" description="Helical" evidence="9">
    <location>
        <begin position="46"/>
        <end position="65"/>
    </location>
</feature>
<feature type="transmembrane region" description="Helical" evidence="9">
    <location>
        <begin position="137"/>
        <end position="155"/>
    </location>
</feature>
<evidence type="ECO:0000256" key="3">
    <source>
        <dbReference type="ARBA" id="ARBA00022553"/>
    </source>
</evidence>
<dbReference type="Pfam" id="PF07730">
    <property type="entry name" value="HisKA_3"/>
    <property type="match status" value="1"/>
</dbReference>
<proteinExistence type="predicted"/>
<comment type="caution">
    <text evidence="12">The sequence shown here is derived from an EMBL/GenBank/DDBJ whole genome shotgun (WGS) entry which is preliminary data.</text>
</comment>
<sequence length="397" mass="42111">MDRSRVVIGGRWDRWCRRPWLPALIGAVQIATTVAAAQRVTERRPVDLVAIALLGAGPLLLYAWHRAPGAVLAGNFAAAAAYYTLNYRFGPAALSLAVATVVTVAAGRRRTAWLVTALGLPVYLLVSAVVGRQEQPGFVAVVAIAAVLCLLLAAGEAVRVTEERRAEARRAGVAEARRRVSEERLRVARDLHDVLAHHVSLVNVQANVALRLFDRDPEQARASVAAIKEVSRETLDDLRAALAVLRQDTEVPRRPSAGLGQLDELLARSGEAGLRVTKTVDGPPRQLPTAVDLAAYRIVQEAVTNVRRHSAAGAATLRIAYDDEAVAVTVLDEGPANGPAGDGDGIAGMRERATGLHGSFEAGRRPGGGFRVHARLPYRSPALGGPALEGPALRGPA</sequence>
<evidence type="ECO:0000259" key="10">
    <source>
        <dbReference type="Pfam" id="PF02518"/>
    </source>
</evidence>
<dbReference type="InterPro" id="IPR050482">
    <property type="entry name" value="Sensor_HK_TwoCompSys"/>
</dbReference>
<evidence type="ECO:0000256" key="9">
    <source>
        <dbReference type="SAM" id="Phobius"/>
    </source>
</evidence>
<dbReference type="GO" id="GO:0016301">
    <property type="term" value="F:kinase activity"/>
    <property type="evidence" value="ECO:0007669"/>
    <property type="project" value="UniProtKB-KW"/>
</dbReference>
<evidence type="ECO:0000259" key="11">
    <source>
        <dbReference type="Pfam" id="PF07730"/>
    </source>
</evidence>
<keyword evidence="5" id="KW-0547">Nucleotide-binding</keyword>
<dbReference type="Gene3D" id="3.30.565.10">
    <property type="entry name" value="Histidine kinase-like ATPase, C-terminal domain"/>
    <property type="match status" value="1"/>
</dbReference>
<evidence type="ECO:0000256" key="8">
    <source>
        <dbReference type="ARBA" id="ARBA00023012"/>
    </source>
</evidence>
<feature type="domain" description="Histidine kinase/HSP90-like ATPase" evidence="10">
    <location>
        <begin position="294"/>
        <end position="379"/>
    </location>
</feature>
<dbReference type="RefSeq" id="WP_380113965.1">
    <property type="nucleotide sequence ID" value="NZ_JBHSIU010000010.1"/>
</dbReference>
<evidence type="ECO:0000256" key="1">
    <source>
        <dbReference type="ARBA" id="ARBA00000085"/>
    </source>
</evidence>
<dbReference type="EC" id="2.7.13.3" evidence="2"/>
<keyword evidence="9" id="KW-1133">Transmembrane helix</keyword>
<keyword evidence="4" id="KW-0808">Transferase</keyword>
<dbReference type="InterPro" id="IPR036890">
    <property type="entry name" value="HATPase_C_sf"/>
</dbReference>
<feature type="transmembrane region" description="Helical" evidence="9">
    <location>
        <begin position="20"/>
        <end position="37"/>
    </location>
</feature>
<gene>
    <name evidence="12" type="ORF">ACFPIJ_07830</name>
</gene>
<evidence type="ECO:0000256" key="7">
    <source>
        <dbReference type="ARBA" id="ARBA00022840"/>
    </source>
</evidence>
<keyword evidence="9" id="KW-0472">Membrane</keyword>
<dbReference type="CDD" id="cd16917">
    <property type="entry name" value="HATPase_UhpB-NarQ-NarX-like"/>
    <property type="match status" value="1"/>
</dbReference>
<dbReference type="Proteomes" id="UP001595912">
    <property type="component" value="Unassembled WGS sequence"/>
</dbReference>
<evidence type="ECO:0000256" key="4">
    <source>
        <dbReference type="ARBA" id="ARBA00022679"/>
    </source>
</evidence>
<comment type="catalytic activity">
    <reaction evidence="1">
        <text>ATP + protein L-histidine = ADP + protein N-phospho-L-histidine.</text>
        <dbReference type="EC" id="2.7.13.3"/>
    </reaction>
</comment>
<dbReference type="PANTHER" id="PTHR24421">
    <property type="entry name" value="NITRATE/NITRITE SENSOR PROTEIN NARX-RELATED"/>
    <property type="match status" value="1"/>
</dbReference>
<evidence type="ECO:0000256" key="6">
    <source>
        <dbReference type="ARBA" id="ARBA00022777"/>
    </source>
</evidence>
<dbReference type="Pfam" id="PF02518">
    <property type="entry name" value="HATPase_c"/>
    <property type="match status" value="1"/>
</dbReference>
<keyword evidence="8" id="KW-0902">Two-component regulatory system</keyword>
<name>A0ABV9VN21_9ACTN</name>
<reference evidence="13" key="1">
    <citation type="journal article" date="2019" name="Int. J. Syst. Evol. Microbiol.">
        <title>The Global Catalogue of Microorganisms (GCM) 10K type strain sequencing project: providing services to taxonomists for standard genome sequencing and annotation.</title>
        <authorList>
            <consortium name="The Broad Institute Genomics Platform"/>
            <consortium name="The Broad Institute Genome Sequencing Center for Infectious Disease"/>
            <person name="Wu L."/>
            <person name="Ma J."/>
        </authorList>
    </citation>
    <scope>NUCLEOTIDE SEQUENCE [LARGE SCALE GENOMIC DNA]</scope>
    <source>
        <strain evidence="13">CGMCC 4.7152</strain>
    </source>
</reference>
<evidence type="ECO:0000313" key="13">
    <source>
        <dbReference type="Proteomes" id="UP001595912"/>
    </source>
</evidence>
<protein>
    <recommendedName>
        <fullName evidence="2">histidine kinase</fullName>
        <ecNumber evidence="2">2.7.13.3</ecNumber>
    </recommendedName>
</protein>
<dbReference type="EMBL" id="JBHSIU010000010">
    <property type="protein sequence ID" value="MFC4997733.1"/>
    <property type="molecule type" value="Genomic_DNA"/>
</dbReference>
<feature type="transmembrane region" description="Helical" evidence="9">
    <location>
        <begin position="85"/>
        <end position="105"/>
    </location>
</feature>
<keyword evidence="9" id="KW-0812">Transmembrane</keyword>
<keyword evidence="6 12" id="KW-0418">Kinase</keyword>
<dbReference type="SUPFAM" id="SSF55874">
    <property type="entry name" value="ATPase domain of HSP90 chaperone/DNA topoisomerase II/histidine kinase"/>
    <property type="match status" value="1"/>
</dbReference>
<evidence type="ECO:0000256" key="2">
    <source>
        <dbReference type="ARBA" id="ARBA00012438"/>
    </source>
</evidence>
<dbReference type="InterPro" id="IPR011712">
    <property type="entry name" value="Sig_transdc_His_kin_sub3_dim/P"/>
</dbReference>
<feature type="domain" description="Signal transduction histidine kinase subgroup 3 dimerisation and phosphoacceptor" evidence="11">
    <location>
        <begin position="183"/>
        <end position="249"/>
    </location>
</feature>
<dbReference type="Gene3D" id="1.20.5.1930">
    <property type="match status" value="1"/>
</dbReference>
<organism evidence="12 13">
    <name type="scientific">Dactylosporangium cerinum</name>
    <dbReference type="NCBI Taxonomy" id="1434730"/>
    <lineage>
        <taxon>Bacteria</taxon>
        <taxon>Bacillati</taxon>
        <taxon>Actinomycetota</taxon>
        <taxon>Actinomycetes</taxon>
        <taxon>Micromonosporales</taxon>
        <taxon>Micromonosporaceae</taxon>
        <taxon>Dactylosporangium</taxon>
    </lineage>
</organism>
<keyword evidence="3" id="KW-0597">Phosphoprotein</keyword>